<dbReference type="SMART" id="SM00530">
    <property type="entry name" value="HTH_XRE"/>
    <property type="match status" value="1"/>
</dbReference>
<protein>
    <submittedName>
        <fullName evidence="2">Helix-turn-helix domain protein</fullName>
    </submittedName>
</protein>
<dbReference type="PROSITE" id="PS50943">
    <property type="entry name" value="HTH_CROC1"/>
    <property type="match status" value="1"/>
</dbReference>
<dbReference type="InterPro" id="IPR001387">
    <property type="entry name" value="Cro/C1-type_HTH"/>
</dbReference>
<evidence type="ECO:0000313" key="2">
    <source>
        <dbReference type="EMBL" id="DAD72028.1"/>
    </source>
</evidence>
<accession>A0A8S5LPR8</accession>
<dbReference type="CDD" id="cd00093">
    <property type="entry name" value="HTH_XRE"/>
    <property type="match status" value="1"/>
</dbReference>
<dbReference type="EMBL" id="BK015893">
    <property type="protein sequence ID" value="DAD72028.1"/>
    <property type="molecule type" value="Genomic_DNA"/>
</dbReference>
<organism evidence="2">
    <name type="scientific">Siphoviridae sp. ctVFv13</name>
    <dbReference type="NCBI Taxonomy" id="2827576"/>
    <lineage>
        <taxon>Viruses</taxon>
        <taxon>Duplodnaviria</taxon>
        <taxon>Heunggongvirae</taxon>
        <taxon>Uroviricota</taxon>
        <taxon>Caudoviricetes</taxon>
    </lineage>
</organism>
<proteinExistence type="predicted"/>
<dbReference type="Gene3D" id="1.10.260.40">
    <property type="entry name" value="lambda repressor-like DNA-binding domains"/>
    <property type="match status" value="1"/>
</dbReference>
<reference evidence="2" key="1">
    <citation type="journal article" date="2021" name="Proc. Natl. Acad. Sci. U.S.A.">
        <title>A Catalog of Tens of Thousands of Viruses from Human Metagenomes Reveals Hidden Associations with Chronic Diseases.</title>
        <authorList>
            <person name="Tisza M.J."/>
            <person name="Buck C.B."/>
        </authorList>
    </citation>
    <scope>NUCLEOTIDE SEQUENCE</scope>
    <source>
        <strain evidence="2">CtVFv13</strain>
    </source>
</reference>
<dbReference type="SUPFAM" id="SSF47413">
    <property type="entry name" value="lambda repressor-like DNA-binding domains"/>
    <property type="match status" value="1"/>
</dbReference>
<evidence type="ECO:0000259" key="1">
    <source>
        <dbReference type="PROSITE" id="PS50943"/>
    </source>
</evidence>
<dbReference type="InterPro" id="IPR010982">
    <property type="entry name" value="Lambda_DNA-bd_dom_sf"/>
</dbReference>
<dbReference type="GO" id="GO:0003677">
    <property type="term" value="F:DNA binding"/>
    <property type="evidence" value="ECO:0007669"/>
    <property type="project" value="InterPro"/>
</dbReference>
<sequence>MDEYLVRTSKALEIARMRSGLSQQKLAAKMGVNRGTIANWEQGLAAISLPMAMRWFTCCGVSVARYMDACIHPGLLEHLEGDLSDLEKRRILIDAMMECSSYEIDALLYIRYGDHGSDHIGVLTEILANLHTPLKDRVAVCRMVSGSYEMAQATRTDPDPNGTAPKMEILYQAQDAGTEAAMKSNDSYTVNPNNIIG</sequence>
<feature type="domain" description="HTH cro/C1-type" evidence="1">
    <location>
        <begin position="12"/>
        <end position="66"/>
    </location>
</feature>
<name>A0A8S5LPR8_9CAUD</name>
<dbReference type="Pfam" id="PF01381">
    <property type="entry name" value="HTH_3"/>
    <property type="match status" value="1"/>
</dbReference>